<organism evidence="2 3">
    <name type="scientific">Roseiconus lacunae</name>
    <dbReference type="NCBI Taxonomy" id="2605694"/>
    <lineage>
        <taxon>Bacteria</taxon>
        <taxon>Pseudomonadati</taxon>
        <taxon>Planctomycetota</taxon>
        <taxon>Planctomycetia</taxon>
        <taxon>Pirellulales</taxon>
        <taxon>Pirellulaceae</taxon>
        <taxon>Roseiconus</taxon>
    </lineage>
</organism>
<feature type="signal peptide" evidence="1">
    <location>
        <begin position="1"/>
        <end position="20"/>
    </location>
</feature>
<dbReference type="PROSITE" id="PS51257">
    <property type="entry name" value="PROKAR_LIPOPROTEIN"/>
    <property type="match status" value="1"/>
</dbReference>
<evidence type="ECO:0000313" key="3">
    <source>
        <dbReference type="Proteomes" id="UP001239462"/>
    </source>
</evidence>
<dbReference type="InterPro" id="IPR011990">
    <property type="entry name" value="TPR-like_helical_dom_sf"/>
</dbReference>
<gene>
    <name evidence="2" type="ORF">QTN89_16980</name>
</gene>
<accession>A0ABT7PKW1</accession>
<sequence length="591" mass="67004">MAHRKLTLPRSLPFAIPAIALFVSLLSLTGCQDDTALVRKIQYKRQVEQQSQSQQDHLGDVFALLEQYVELEPKKARRQIAYHLNRWSESQPATATERADLVKTIEDLFPPQELKKLVDDSTYQPGDAEHLRDCFLFHSLYSWIDAEHLDERLLADWFTDLAKTIPEDQIDQLKTATRLFDWTVRNVAFEPDVPTTGAPPGPQFPAGMTFRGPGYRQTDYQTLMRGTGDGLQRAGVFTQLCRQANIAAAVIGTIDGTSGAVTPYFVGVLVGEEIYLFEPRLGIFVPGPGQVGIATLAQARRDELVLRRLSIAGLDEFTYPISKSDVQQCVALFNFSPVTVSPRMELLQNGLTGNRRMSVYADADELAKRFDAVTGVASTRLWNVPVLAEMYRAICEQHAERDPIFNFWYVARWAMLEADFDSAKNLAHGRWLHLLGQFSDVEEENIKGARTLYLEQRAPEFEIEDLRIDVDLQAAYGIRRADLDVSSEQFDQRIAEIQTMMRLGKRTATYWLSLLQADDDRTETAQNWIDDRVLDESQASIWVEPARYNLGRLAEALGDTDRAIEIYKRENAPQEHGSRIRARLVAKQTDD</sequence>
<dbReference type="Gene3D" id="1.25.40.10">
    <property type="entry name" value="Tetratricopeptide repeat domain"/>
    <property type="match status" value="1"/>
</dbReference>
<dbReference type="RefSeq" id="WP_289164622.1">
    <property type="nucleotide sequence ID" value="NZ_JASZZN010000012.1"/>
</dbReference>
<dbReference type="Proteomes" id="UP001239462">
    <property type="component" value="Unassembled WGS sequence"/>
</dbReference>
<evidence type="ECO:0000256" key="1">
    <source>
        <dbReference type="SAM" id="SignalP"/>
    </source>
</evidence>
<dbReference type="EMBL" id="JASZZN010000012">
    <property type="protein sequence ID" value="MDM4017142.1"/>
    <property type="molecule type" value="Genomic_DNA"/>
</dbReference>
<feature type="chain" id="PRO_5046548678" description="Tetratricopeptide repeat protein" evidence="1">
    <location>
        <begin position="21"/>
        <end position="591"/>
    </location>
</feature>
<name>A0ABT7PKW1_9BACT</name>
<protein>
    <recommendedName>
        <fullName evidence="4">Tetratricopeptide repeat protein</fullName>
    </recommendedName>
</protein>
<keyword evidence="3" id="KW-1185">Reference proteome</keyword>
<reference evidence="2 3" key="1">
    <citation type="submission" date="2023-06" db="EMBL/GenBank/DDBJ databases">
        <title>Roseiconus lacunae JC819 isolated from Gulf of Mannar region, Tamil Nadu.</title>
        <authorList>
            <person name="Pk S."/>
            <person name="Ch S."/>
            <person name="Ch V.R."/>
        </authorList>
    </citation>
    <scope>NUCLEOTIDE SEQUENCE [LARGE SCALE GENOMIC DNA]</scope>
    <source>
        <strain evidence="2 3">JC819</strain>
    </source>
</reference>
<keyword evidence="1" id="KW-0732">Signal</keyword>
<evidence type="ECO:0000313" key="2">
    <source>
        <dbReference type="EMBL" id="MDM4017142.1"/>
    </source>
</evidence>
<evidence type="ECO:0008006" key="4">
    <source>
        <dbReference type="Google" id="ProtNLM"/>
    </source>
</evidence>
<comment type="caution">
    <text evidence="2">The sequence shown here is derived from an EMBL/GenBank/DDBJ whole genome shotgun (WGS) entry which is preliminary data.</text>
</comment>
<proteinExistence type="predicted"/>